<name>S9QRR4_9RHOB</name>
<dbReference type="HOGENOM" id="CLU_1676611_0_0_5"/>
<evidence type="ECO:0000256" key="1">
    <source>
        <dbReference type="SAM" id="SignalP"/>
    </source>
</evidence>
<gene>
    <name evidence="2" type="ORF">Salmuc_01851</name>
</gene>
<evidence type="ECO:0000313" key="3">
    <source>
        <dbReference type="Proteomes" id="UP000015347"/>
    </source>
</evidence>
<dbReference type="RefSeq" id="WP_021120026.1">
    <property type="nucleotide sequence ID" value="NZ_KE557274.1"/>
</dbReference>
<keyword evidence="1" id="KW-0732">Signal</keyword>
<feature type="chain" id="PRO_5004555239" evidence="1">
    <location>
        <begin position="23"/>
        <end position="157"/>
    </location>
</feature>
<dbReference type="Proteomes" id="UP000015347">
    <property type="component" value="Unassembled WGS sequence"/>
</dbReference>
<proteinExistence type="predicted"/>
<keyword evidence="3" id="KW-1185">Reference proteome</keyword>
<accession>S9QRR4</accession>
<comment type="caution">
    <text evidence="2">The sequence shown here is derived from an EMBL/GenBank/DDBJ whole genome shotgun (WGS) entry which is preliminary data.</text>
</comment>
<evidence type="ECO:0000313" key="2">
    <source>
        <dbReference type="EMBL" id="EPX84076.1"/>
    </source>
</evidence>
<dbReference type="AlphaFoldDB" id="S9QRR4"/>
<reference evidence="3" key="1">
    <citation type="journal article" date="2014" name="Stand. Genomic Sci.">
        <title>Genome sequence of the exopolysaccharide-producing Salipiger mucosus type strain (DSM 16094(T)), a moderately halophilic member of the Roseobacter clade.</title>
        <authorList>
            <person name="Riedel T."/>
            <person name="Spring S."/>
            <person name="Fiebig A."/>
            <person name="Petersen J."/>
            <person name="Kyrpides N.C."/>
            <person name="Goker M."/>
            <person name="Klenk H.P."/>
        </authorList>
    </citation>
    <scope>NUCLEOTIDE SEQUENCE [LARGE SCALE GENOMIC DNA]</scope>
    <source>
        <strain evidence="3">DSM 16094</strain>
    </source>
</reference>
<protein>
    <submittedName>
        <fullName evidence="2">Uncharacterized protein</fullName>
    </submittedName>
</protein>
<feature type="signal peptide" evidence="1">
    <location>
        <begin position="1"/>
        <end position="22"/>
    </location>
</feature>
<sequence>MKKHLFSGVAVLVAVLGAPAIAADAEINEAWEGHKADDVCFAITFPEAERPGGDRYVTVSNRFEEGVEDEIAVVSGFGEEANIEGTIRIDEELPFQLLVYKGTGFLKTEELEEKAVQQMKAGRELEVKWTKPDGTYVFDEYSLYGMTASRAFANECD</sequence>
<organism evidence="2 3">
    <name type="scientific">Salipiger mucosus DSM 16094</name>
    <dbReference type="NCBI Taxonomy" id="1123237"/>
    <lineage>
        <taxon>Bacteria</taxon>
        <taxon>Pseudomonadati</taxon>
        <taxon>Pseudomonadota</taxon>
        <taxon>Alphaproteobacteria</taxon>
        <taxon>Rhodobacterales</taxon>
        <taxon>Roseobacteraceae</taxon>
        <taxon>Salipiger</taxon>
    </lineage>
</organism>
<dbReference type="EMBL" id="APVH01000013">
    <property type="protein sequence ID" value="EPX84076.1"/>
    <property type="molecule type" value="Genomic_DNA"/>
</dbReference>